<dbReference type="PANTHER" id="PTHR37422:SF13">
    <property type="entry name" value="LIPOPOLYSACCHARIDE BIOSYNTHESIS PROTEIN PA4999-RELATED"/>
    <property type="match status" value="1"/>
</dbReference>
<name>A0A9D2AMR6_9FIRM</name>
<protein>
    <submittedName>
        <fullName evidence="7">O-antigen ligase family protein</fullName>
    </submittedName>
</protein>
<feature type="transmembrane region" description="Helical" evidence="5">
    <location>
        <begin position="298"/>
        <end position="322"/>
    </location>
</feature>
<dbReference type="Proteomes" id="UP000824230">
    <property type="component" value="Unassembled WGS sequence"/>
</dbReference>
<feature type="transmembrane region" description="Helical" evidence="5">
    <location>
        <begin position="211"/>
        <end position="231"/>
    </location>
</feature>
<proteinExistence type="predicted"/>
<evidence type="ECO:0000313" key="8">
    <source>
        <dbReference type="Proteomes" id="UP000824230"/>
    </source>
</evidence>
<dbReference type="InterPro" id="IPR007016">
    <property type="entry name" value="O-antigen_ligase-rel_domated"/>
</dbReference>
<feature type="transmembrane region" description="Helical" evidence="5">
    <location>
        <begin position="55"/>
        <end position="75"/>
    </location>
</feature>
<evidence type="ECO:0000256" key="4">
    <source>
        <dbReference type="ARBA" id="ARBA00023136"/>
    </source>
</evidence>
<keyword evidence="7" id="KW-0436">Ligase</keyword>
<dbReference type="Pfam" id="PF04932">
    <property type="entry name" value="Wzy_C"/>
    <property type="match status" value="1"/>
</dbReference>
<evidence type="ECO:0000313" key="7">
    <source>
        <dbReference type="EMBL" id="HIX38238.1"/>
    </source>
</evidence>
<keyword evidence="2 5" id="KW-0812">Transmembrane</keyword>
<gene>
    <name evidence="7" type="ORF">H9738_10285</name>
</gene>
<dbReference type="InterPro" id="IPR051533">
    <property type="entry name" value="WaaL-like"/>
</dbReference>
<keyword evidence="4 5" id="KW-0472">Membrane</keyword>
<evidence type="ECO:0000256" key="3">
    <source>
        <dbReference type="ARBA" id="ARBA00022989"/>
    </source>
</evidence>
<reference evidence="7" key="1">
    <citation type="journal article" date="2021" name="PeerJ">
        <title>Extensive microbial diversity within the chicken gut microbiome revealed by metagenomics and culture.</title>
        <authorList>
            <person name="Gilroy R."/>
            <person name="Ravi A."/>
            <person name="Getino M."/>
            <person name="Pursley I."/>
            <person name="Horton D.L."/>
            <person name="Alikhan N.F."/>
            <person name="Baker D."/>
            <person name="Gharbi K."/>
            <person name="Hall N."/>
            <person name="Watson M."/>
            <person name="Adriaenssens E.M."/>
            <person name="Foster-Nyarko E."/>
            <person name="Jarju S."/>
            <person name="Secka A."/>
            <person name="Antonio M."/>
            <person name="Oren A."/>
            <person name="Chaudhuri R.R."/>
            <person name="La Ragione R."/>
            <person name="Hildebrand F."/>
            <person name="Pallen M.J."/>
        </authorList>
    </citation>
    <scope>NUCLEOTIDE SEQUENCE</scope>
    <source>
        <strain evidence="7">ChiHjej12B11-1927</strain>
    </source>
</reference>
<feature type="transmembrane region" description="Helical" evidence="5">
    <location>
        <begin position="178"/>
        <end position="205"/>
    </location>
</feature>
<evidence type="ECO:0000256" key="5">
    <source>
        <dbReference type="SAM" id="Phobius"/>
    </source>
</evidence>
<accession>A0A9D2AMR6</accession>
<dbReference type="EMBL" id="DXFG01000220">
    <property type="protein sequence ID" value="HIX38238.1"/>
    <property type="molecule type" value="Genomic_DNA"/>
</dbReference>
<organism evidence="7 8">
    <name type="scientific">Candidatus Blautia pullistercoris</name>
    <dbReference type="NCBI Taxonomy" id="2838499"/>
    <lineage>
        <taxon>Bacteria</taxon>
        <taxon>Bacillati</taxon>
        <taxon>Bacillota</taxon>
        <taxon>Clostridia</taxon>
        <taxon>Lachnospirales</taxon>
        <taxon>Lachnospiraceae</taxon>
        <taxon>Blautia</taxon>
    </lineage>
</organism>
<comment type="subcellular location">
    <subcellularLocation>
        <location evidence="1">Membrane</location>
        <topology evidence="1">Multi-pass membrane protein</topology>
    </subcellularLocation>
</comment>
<evidence type="ECO:0000256" key="2">
    <source>
        <dbReference type="ARBA" id="ARBA00022692"/>
    </source>
</evidence>
<dbReference type="GO" id="GO:0016020">
    <property type="term" value="C:membrane"/>
    <property type="evidence" value="ECO:0007669"/>
    <property type="project" value="UniProtKB-SubCell"/>
</dbReference>
<comment type="caution">
    <text evidence="7">The sequence shown here is derived from an EMBL/GenBank/DDBJ whole genome shotgun (WGS) entry which is preliminary data.</text>
</comment>
<feature type="transmembrane region" description="Helical" evidence="5">
    <location>
        <begin position="334"/>
        <end position="358"/>
    </location>
</feature>
<feature type="transmembrane region" description="Helical" evidence="5">
    <location>
        <begin position="81"/>
        <end position="102"/>
    </location>
</feature>
<keyword evidence="3 5" id="KW-1133">Transmembrane helix</keyword>
<feature type="transmembrane region" description="Helical" evidence="5">
    <location>
        <begin position="114"/>
        <end position="136"/>
    </location>
</feature>
<evidence type="ECO:0000256" key="1">
    <source>
        <dbReference type="ARBA" id="ARBA00004141"/>
    </source>
</evidence>
<dbReference type="GO" id="GO:0016874">
    <property type="term" value="F:ligase activity"/>
    <property type="evidence" value="ECO:0007669"/>
    <property type="project" value="UniProtKB-KW"/>
</dbReference>
<evidence type="ECO:0000259" key="6">
    <source>
        <dbReference type="Pfam" id="PF04932"/>
    </source>
</evidence>
<dbReference type="AlphaFoldDB" id="A0A9D2AMR6"/>
<feature type="domain" description="O-antigen ligase-related" evidence="6">
    <location>
        <begin position="176"/>
        <end position="312"/>
    </location>
</feature>
<reference evidence="7" key="2">
    <citation type="submission" date="2021-04" db="EMBL/GenBank/DDBJ databases">
        <authorList>
            <person name="Gilroy R."/>
        </authorList>
    </citation>
    <scope>NUCLEOTIDE SEQUENCE</scope>
    <source>
        <strain evidence="7">ChiHjej12B11-1927</strain>
    </source>
</reference>
<dbReference type="PANTHER" id="PTHR37422">
    <property type="entry name" value="TEICHURONIC ACID BIOSYNTHESIS PROTEIN TUAE"/>
    <property type="match status" value="1"/>
</dbReference>
<feature type="transmembrane region" description="Helical" evidence="5">
    <location>
        <begin position="378"/>
        <end position="399"/>
    </location>
</feature>
<feature type="transmembrane region" description="Helical" evidence="5">
    <location>
        <begin position="26"/>
        <end position="43"/>
    </location>
</feature>
<feature type="transmembrane region" description="Helical" evidence="5">
    <location>
        <begin position="148"/>
        <end position="166"/>
    </location>
</feature>
<sequence>MRKTEIRILQIFLGGISLLFGGFYEYTAYLSGIFLCLFLLWLWKRRGQLSFDFNITGTALAVLCLGYGLAVFWGVDRGMSFLGFLKVIPLLLFLLTVMQFTVQEKAEILKAVPWTGLLILGISMGAFVTGIGKSVFFLSGRLGGSFQYSNTMALYFLLGMVILFYLEKKRGRYRFFVFCLYMGILFTGSRSVFFLGALWLVFIGIKEKKHRWFHLLLLVLSGTAGILYVSFTGDYQNIGRFLTSSLHSSTFLGRILYWNDGIRILADHPLGLGYRGFSYIQGLYQTGVYQVQFIHNEYLQFMLDAGVLPGLFFTAALVRELFSGGKLPVQRMILILTAVHCLMDFDLQFLVMFCLLLLCADTEGRRKQAGWKKGLPVLPGAAGCLVWGYFSLMGIFFYIGQDEAAYQMFPWYTDAGERMLMYGDSLEKAEEISGRILSCNSRSAVAWSTRALLGNRDKDYEMVIESQRKAIALNPYEKQEYLFYLEMLEQGRMYGASTGNQKILGLCTDEMTVIPEKMEQILERTSFWGMQIQDRPDLTLPGEVQEYLEQLK</sequence>